<organism evidence="3 4">
    <name type="scientific">Candidatus Giovannonibacteria bacterium RIFCSPHIGHO2_02_43_16</name>
    <dbReference type="NCBI Taxonomy" id="1798331"/>
    <lineage>
        <taxon>Bacteria</taxon>
        <taxon>Candidatus Giovannoniibacteriota</taxon>
    </lineage>
</organism>
<dbReference type="Gene3D" id="2.170.130.30">
    <property type="match status" value="1"/>
</dbReference>
<evidence type="ECO:0000259" key="2">
    <source>
        <dbReference type="Pfam" id="PF14478"/>
    </source>
</evidence>
<sequence>MVLLNSKKLKTSLGIGAGVLLLIGGTYLYYRVDSPLENFGSATATLIFDFGDGRREIFANEKFKQGENLFDFTKNELARKNITFEYQEYPSLGSMVTKIGDKKNSSKDGYWQFWINGEYASVGASDYLLKPGDKIEWRFSKSGF</sequence>
<dbReference type="STRING" id="1798331.A2W57_01755"/>
<evidence type="ECO:0000256" key="1">
    <source>
        <dbReference type="SAM" id="Phobius"/>
    </source>
</evidence>
<feature type="domain" description="Transcobalamin-like C-terminal" evidence="2">
    <location>
        <begin position="66"/>
        <end position="141"/>
    </location>
</feature>
<dbReference type="InterPro" id="IPR027954">
    <property type="entry name" value="Transcobalamin-like_C"/>
</dbReference>
<keyword evidence="1" id="KW-1133">Transmembrane helix</keyword>
<dbReference type="AlphaFoldDB" id="A0A1F5WFJ0"/>
<keyword evidence="1" id="KW-0472">Membrane</keyword>
<dbReference type="Pfam" id="PF14478">
    <property type="entry name" value="DUF4430"/>
    <property type="match status" value="1"/>
</dbReference>
<reference evidence="3 4" key="1">
    <citation type="journal article" date="2016" name="Nat. Commun.">
        <title>Thousands of microbial genomes shed light on interconnected biogeochemical processes in an aquifer system.</title>
        <authorList>
            <person name="Anantharaman K."/>
            <person name="Brown C.T."/>
            <person name="Hug L.A."/>
            <person name="Sharon I."/>
            <person name="Castelle C.J."/>
            <person name="Probst A.J."/>
            <person name="Thomas B.C."/>
            <person name="Singh A."/>
            <person name="Wilkins M.J."/>
            <person name="Karaoz U."/>
            <person name="Brodie E.L."/>
            <person name="Williams K.H."/>
            <person name="Hubbard S.S."/>
            <person name="Banfield J.F."/>
        </authorList>
    </citation>
    <scope>NUCLEOTIDE SEQUENCE [LARGE SCALE GENOMIC DNA]</scope>
</reference>
<feature type="transmembrane region" description="Helical" evidence="1">
    <location>
        <begin position="12"/>
        <end position="30"/>
    </location>
</feature>
<evidence type="ECO:0000313" key="4">
    <source>
        <dbReference type="Proteomes" id="UP000178276"/>
    </source>
</evidence>
<dbReference type="Proteomes" id="UP000178276">
    <property type="component" value="Unassembled WGS sequence"/>
</dbReference>
<protein>
    <recommendedName>
        <fullName evidence="2">Transcobalamin-like C-terminal domain-containing protein</fullName>
    </recommendedName>
</protein>
<gene>
    <name evidence="3" type="ORF">A2W57_01755</name>
</gene>
<accession>A0A1F5WFJ0</accession>
<dbReference type="EMBL" id="MFHJ01000002">
    <property type="protein sequence ID" value="OGF74385.1"/>
    <property type="molecule type" value="Genomic_DNA"/>
</dbReference>
<keyword evidence="1" id="KW-0812">Transmembrane</keyword>
<name>A0A1F5WFJ0_9BACT</name>
<comment type="caution">
    <text evidence="3">The sequence shown here is derived from an EMBL/GenBank/DDBJ whole genome shotgun (WGS) entry which is preliminary data.</text>
</comment>
<proteinExistence type="predicted"/>
<evidence type="ECO:0000313" key="3">
    <source>
        <dbReference type="EMBL" id="OGF74385.1"/>
    </source>
</evidence>